<evidence type="ECO:0000313" key="3">
    <source>
        <dbReference type="Proteomes" id="UP000008635"/>
    </source>
</evidence>
<proteinExistence type="predicted"/>
<feature type="signal peptide" evidence="1">
    <location>
        <begin position="1"/>
        <end position="19"/>
    </location>
</feature>
<dbReference type="KEGG" id="dmr:Deima_2508"/>
<gene>
    <name evidence="2" type="ordered locus">Deima_2508</name>
</gene>
<organism evidence="2 3">
    <name type="scientific">Deinococcus maricopensis (strain DSM 21211 / LMG 22137 / NRRL B-23946 / LB-34)</name>
    <dbReference type="NCBI Taxonomy" id="709986"/>
    <lineage>
        <taxon>Bacteria</taxon>
        <taxon>Thermotogati</taxon>
        <taxon>Deinococcota</taxon>
        <taxon>Deinococci</taxon>
        <taxon>Deinococcales</taxon>
        <taxon>Deinococcaceae</taxon>
        <taxon>Deinococcus</taxon>
    </lineage>
</organism>
<dbReference type="RefSeq" id="WP_013557648.1">
    <property type="nucleotide sequence ID" value="NC_014958.1"/>
</dbReference>
<keyword evidence="1" id="KW-0732">Signal</keyword>
<dbReference type="HOGENOM" id="CLU_1892777_0_0_0"/>
<keyword evidence="3" id="KW-1185">Reference proteome</keyword>
<dbReference type="PROSITE" id="PS51257">
    <property type="entry name" value="PROKAR_LIPOPROTEIN"/>
    <property type="match status" value="1"/>
</dbReference>
<reference evidence="2 3" key="1">
    <citation type="journal article" date="2011" name="Stand. Genomic Sci.">
        <title>Complete genome sequence of Deinococcus maricopensis type strain (LB-34).</title>
        <authorList>
            <person name="Pukall R."/>
            <person name="Zeytun A."/>
            <person name="Lucas S."/>
            <person name="Lapidus A."/>
            <person name="Hammon N."/>
            <person name="Deshpande S."/>
            <person name="Nolan M."/>
            <person name="Cheng J.F."/>
            <person name="Pitluck S."/>
            <person name="Liolios K."/>
            <person name="Pagani I."/>
            <person name="Mikhailova N."/>
            <person name="Ivanova N."/>
            <person name="Mavromatis K."/>
            <person name="Pati A."/>
            <person name="Tapia R."/>
            <person name="Han C."/>
            <person name="Goodwin L."/>
            <person name="Chen A."/>
            <person name="Palaniappan K."/>
            <person name="Land M."/>
            <person name="Hauser L."/>
            <person name="Chang Y.J."/>
            <person name="Jeffries C.D."/>
            <person name="Brambilla E.M."/>
            <person name="Rohde M."/>
            <person name="Goker M."/>
            <person name="Detter J.C."/>
            <person name="Woyke T."/>
            <person name="Bristow J."/>
            <person name="Eisen J.A."/>
            <person name="Markowitz V."/>
            <person name="Hugenholtz P."/>
            <person name="Kyrpides N.C."/>
            <person name="Klenk H.P."/>
        </authorList>
    </citation>
    <scope>NUCLEOTIDE SEQUENCE [LARGE SCALE GENOMIC DNA]</scope>
    <source>
        <strain evidence="3">DSM 21211 / LMG 22137 / NRRL B-23946 / LB-34</strain>
    </source>
</reference>
<evidence type="ECO:0000256" key="1">
    <source>
        <dbReference type="SAM" id="SignalP"/>
    </source>
</evidence>
<dbReference type="Proteomes" id="UP000008635">
    <property type="component" value="Chromosome"/>
</dbReference>
<accession>E8UAQ4</accession>
<dbReference type="EMBL" id="CP002454">
    <property type="protein sequence ID" value="ADV68143.1"/>
    <property type="molecule type" value="Genomic_DNA"/>
</dbReference>
<protein>
    <recommendedName>
        <fullName evidence="4">Lipoprotein</fullName>
    </recommendedName>
</protein>
<sequence length="134" mass="14801" precursor="true">MMRIPFVLLMLATSSMALACPKDVKKILNAELATPSGFQAACGDIEKGYVQVYKTPADVKHIELWKLHGNAMNTYKDFVALLKSKGYVLQPQRSGNTKDGPVDVFVNKASDHTISAHLFGDEEIGLHVALRLDW</sequence>
<evidence type="ECO:0000313" key="2">
    <source>
        <dbReference type="EMBL" id="ADV68143.1"/>
    </source>
</evidence>
<reference evidence="3" key="2">
    <citation type="submission" date="2011-01" db="EMBL/GenBank/DDBJ databases">
        <title>The complete genome of Deinococcus maricopensis DSM 21211.</title>
        <authorList>
            <consortium name="US DOE Joint Genome Institute (JGI-PGF)"/>
            <person name="Lucas S."/>
            <person name="Copeland A."/>
            <person name="Lapidus A."/>
            <person name="Goodwin L."/>
            <person name="Pitluck S."/>
            <person name="Kyrpides N."/>
            <person name="Mavromatis K."/>
            <person name="Pagani I."/>
            <person name="Ivanova N."/>
            <person name="Ovchinnikova G."/>
            <person name="Zeytun A."/>
            <person name="Detter J.C."/>
            <person name="Han C."/>
            <person name="Land M."/>
            <person name="Hauser L."/>
            <person name="Markowitz V."/>
            <person name="Cheng J.-F."/>
            <person name="Hugenholtz P."/>
            <person name="Woyke T."/>
            <person name="Wu D."/>
            <person name="Pukall R."/>
            <person name="Gehrich-Schroeter G."/>
            <person name="Brambilla E."/>
            <person name="Klenk H.-P."/>
            <person name="Eisen J.A."/>
        </authorList>
    </citation>
    <scope>NUCLEOTIDE SEQUENCE [LARGE SCALE GENOMIC DNA]</scope>
    <source>
        <strain evidence="3">DSM 21211 / LMG 22137 / NRRL B-23946 / LB-34</strain>
    </source>
</reference>
<feature type="chain" id="PRO_5003228537" description="Lipoprotein" evidence="1">
    <location>
        <begin position="20"/>
        <end position="134"/>
    </location>
</feature>
<evidence type="ECO:0008006" key="4">
    <source>
        <dbReference type="Google" id="ProtNLM"/>
    </source>
</evidence>
<name>E8UAQ4_DEIML</name>
<dbReference type="AlphaFoldDB" id="E8UAQ4"/>